<accession>A0AAE9A6C4</accession>
<protein>
    <recommendedName>
        <fullName evidence="4">Lipoprotein</fullName>
    </recommendedName>
</protein>
<evidence type="ECO:0000313" key="2">
    <source>
        <dbReference type="EMBL" id="ULT88146.1"/>
    </source>
</evidence>
<keyword evidence="1" id="KW-0732">Signal</keyword>
<dbReference type="AlphaFoldDB" id="A0AAE9A6C4"/>
<proteinExistence type="predicted"/>
<name>A0AAE9A6C4_CAEBR</name>
<evidence type="ECO:0000256" key="1">
    <source>
        <dbReference type="SAM" id="SignalP"/>
    </source>
</evidence>
<dbReference type="Proteomes" id="UP000827892">
    <property type="component" value="Chromosome V"/>
</dbReference>
<gene>
    <name evidence="2" type="ORF">L3Y34_007389</name>
</gene>
<feature type="signal peptide" evidence="1">
    <location>
        <begin position="1"/>
        <end position="18"/>
    </location>
</feature>
<feature type="chain" id="PRO_5041966529" description="Lipoprotein" evidence="1">
    <location>
        <begin position="19"/>
        <end position="245"/>
    </location>
</feature>
<sequence>MSVKIYFLVIISPVLVWSCGSDVTGTSSTTAEFGISFFAPLAYTYPPPDVDLVPGQSLTKDIANRIVQTDLDLVIAKGLTANQIYLYIPPTLNFTFTPPSVQIVDGEVCQTDGTYIAMSGTVIYKCVTGGSTGSPVSGATNAPVTGTTNAGTTIQVATVTSTISSVTATISTGDTNGEPENFNALPRRRATSGVKARPFVQSMTVIATAIQPLYKNQWKSIGRSVQQALEDKKLLFNDEISVVLL</sequence>
<dbReference type="EMBL" id="CP090895">
    <property type="protein sequence ID" value="ULT88146.1"/>
    <property type="molecule type" value="Genomic_DNA"/>
</dbReference>
<evidence type="ECO:0008006" key="4">
    <source>
        <dbReference type="Google" id="ProtNLM"/>
    </source>
</evidence>
<reference evidence="2 3" key="1">
    <citation type="submission" date="2022-02" db="EMBL/GenBank/DDBJ databases">
        <title>Chromosome-level reference genomes for two strains of Caenorhabditis briggsae: an improved platform for comparative genomics.</title>
        <authorList>
            <person name="Stevens L."/>
            <person name="Andersen E.C."/>
        </authorList>
    </citation>
    <scope>NUCLEOTIDE SEQUENCE [LARGE SCALE GENOMIC DNA]</scope>
    <source>
        <strain evidence="2">QX1410_ONT</strain>
        <tissue evidence="2">Whole-organism</tissue>
    </source>
</reference>
<organism evidence="2 3">
    <name type="scientific">Caenorhabditis briggsae</name>
    <dbReference type="NCBI Taxonomy" id="6238"/>
    <lineage>
        <taxon>Eukaryota</taxon>
        <taxon>Metazoa</taxon>
        <taxon>Ecdysozoa</taxon>
        <taxon>Nematoda</taxon>
        <taxon>Chromadorea</taxon>
        <taxon>Rhabditida</taxon>
        <taxon>Rhabditina</taxon>
        <taxon>Rhabditomorpha</taxon>
        <taxon>Rhabditoidea</taxon>
        <taxon>Rhabditidae</taxon>
        <taxon>Peloderinae</taxon>
        <taxon>Caenorhabditis</taxon>
    </lineage>
</organism>
<evidence type="ECO:0000313" key="3">
    <source>
        <dbReference type="Proteomes" id="UP000827892"/>
    </source>
</evidence>